<reference evidence="2" key="1">
    <citation type="submission" date="2017-09" db="EMBL/GenBank/DDBJ databases">
        <title>Polyketide synthases of a Diaporthe helianthi virulent isolate.</title>
        <authorList>
            <person name="Baroncelli R."/>
        </authorList>
    </citation>
    <scope>NUCLEOTIDE SEQUENCE [LARGE SCALE GENOMIC DNA]</scope>
    <source>
        <strain evidence="2">7/96</strain>
    </source>
</reference>
<feature type="compositionally biased region" description="Basic and acidic residues" evidence="1">
    <location>
        <begin position="306"/>
        <end position="317"/>
    </location>
</feature>
<feature type="region of interest" description="Disordered" evidence="1">
    <location>
        <begin position="63"/>
        <end position="249"/>
    </location>
</feature>
<dbReference type="AlphaFoldDB" id="A0A2P5IFV0"/>
<proteinExistence type="predicted"/>
<feature type="compositionally biased region" description="Low complexity" evidence="1">
    <location>
        <begin position="125"/>
        <end position="136"/>
    </location>
</feature>
<evidence type="ECO:0000313" key="2">
    <source>
        <dbReference type="EMBL" id="POS81376.1"/>
    </source>
</evidence>
<evidence type="ECO:0000256" key="1">
    <source>
        <dbReference type="SAM" id="MobiDB-lite"/>
    </source>
</evidence>
<feature type="compositionally biased region" description="Polar residues" evidence="1">
    <location>
        <begin position="1"/>
        <end position="11"/>
    </location>
</feature>
<protein>
    <submittedName>
        <fullName evidence="2">Uncharacterized protein</fullName>
    </submittedName>
</protein>
<organism evidence="2 3">
    <name type="scientific">Diaporthe helianthi</name>
    <dbReference type="NCBI Taxonomy" id="158607"/>
    <lineage>
        <taxon>Eukaryota</taxon>
        <taxon>Fungi</taxon>
        <taxon>Dikarya</taxon>
        <taxon>Ascomycota</taxon>
        <taxon>Pezizomycotina</taxon>
        <taxon>Sordariomycetes</taxon>
        <taxon>Sordariomycetidae</taxon>
        <taxon>Diaporthales</taxon>
        <taxon>Diaporthaceae</taxon>
        <taxon>Diaporthe</taxon>
    </lineage>
</organism>
<feature type="compositionally biased region" description="Low complexity" evidence="1">
    <location>
        <begin position="186"/>
        <end position="208"/>
    </location>
</feature>
<evidence type="ECO:0000313" key="3">
    <source>
        <dbReference type="Proteomes" id="UP000094444"/>
    </source>
</evidence>
<dbReference type="OrthoDB" id="5391950at2759"/>
<feature type="compositionally biased region" description="Basic and acidic residues" evidence="1">
    <location>
        <begin position="74"/>
        <end position="94"/>
    </location>
</feature>
<sequence>MDNTPQSTFSTPKRKRTDAAGDDAPSQINIHFSFDVTQDLLSDGGDSPRTKVAHRFRGLALADSGGGAAAADGPLHDTESEPGRQTKDGKSHEMEVDEDESKMRKRSKLTPPSTTSDGSPRLKHQALPPAQPQHQLSAKRDEIPETPAAQKIELQAVAGPELGTLSGDGHVFFKPSAPFGHPTAESASLSAAPTKAASSKPPKQSSAANNRPLESIKSKGRRRSGTPPLVASASKPAHADDHQPGDAAAVVIDPIRAALTWHEDEITIYDPDDEDDDGVGINGIGFKPTPAIAYARTMKRRQQLAEYKKREEREARARRSSRRRGSPERAPKLQRKESAGAESTRKVRFMDSESAKMITT</sequence>
<gene>
    <name evidence="2" type="ORF">DHEL01_v200210</name>
</gene>
<feature type="region of interest" description="Disordered" evidence="1">
    <location>
        <begin position="1"/>
        <end position="27"/>
    </location>
</feature>
<feature type="compositionally biased region" description="Basic and acidic residues" evidence="1">
    <location>
        <begin position="325"/>
        <end position="354"/>
    </location>
</feature>
<feature type="compositionally biased region" description="Low complexity" evidence="1">
    <location>
        <begin position="63"/>
        <end position="73"/>
    </location>
</feature>
<comment type="caution">
    <text evidence="2">The sequence shown here is derived from an EMBL/GenBank/DDBJ whole genome shotgun (WGS) entry which is preliminary data.</text>
</comment>
<feature type="region of interest" description="Disordered" evidence="1">
    <location>
        <begin position="300"/>
        <end position="360"/>
    </location>
</feature>
<dbReference type="InParanoid" id="A0A2P5IFV0"/>
<dbReference type="Proteomes" id="UP000094444">
    <property type="component" value="Unassembled WGS sequence"/>
</dbReference>
<dbReference type="EMBL" id="MAVT02000008">
    <property type="protein sequence ID" value="POS81376.1"/>
    <property type="molecule type" value="Genomic_DNA"/>
</dbReference>
<name>A0A2P5IFV0_DIAHE</name>
<accession>A0A2P5IFV0</accession>
<feature type="region of interest" description="Disordered" evidence="1">
    <location>
        <begin position="268"/>
        <end position="287"/>
    </location>
</feature>
<keyword evidence="3" id="KW-1185">Reference proteome</keyword>
<feature type="compositionally biased region" description="Acidic residues" evidence="1">
    <location>
        <begin position="268"/>
        <end position="278"/>
    </location>
</feature>